<accession>A0A2H4JBB8</accession>
<sequence>MIKKIGIVVTGLALVGIVSVGLNSSFIQQANHGDVPAPQRPDLAYSEGHTGGISKLEAHGDHGGAPAYDHGRPPIAPSNAHGNGGGTVAKEI</sequence>
<evidence type="ECO:0008006" key="3">
    <source>
        <dbReference type="Google" id="ProtNLM"/>
    </source>
</evidence>
<dbReference type="NCBIfam" id="TIGR04429">
    <property type="entry name" value="Phr_nterm"/>
    <property type="match status" value="1"/>
</dbReference>
<gene>
    <name evidence="2" type="ORF">9AX2_22</name>
</gene>
<reference evidence="2" key="1">
    <citation type="submission" date="2017-06" db="EMBL/GenBank/DDBJ databases">
        <title>Novel phages from South African skin metaviromes.</title>
        <authorList>
            <person name="van Zyl L.J."/>
            <person name="Abrahams Y."/>
            <person name="Stander E.A."/>
            <person name="Kirby B.M."/>
            <person name="Clavaud C."/>
            <person name="Farcet C."/>
            <person name="Breton L."/>
            <person name="Trindade M.I."/>
        </authorList>
    </citation>
    <scope>NUCLEOTIDE SEQUENCE</scope>
</reference>
<protein>
    <recommendedName>
        <fullName evidence="3">Phr family secreted Rap phosphatase inhibitor</fullName>
    </recommendedName>
</protein>
<dbReference type="InterPro" id="IPR030968">
    <property type="entry name" value="RapG/K_inhib"/>
</dbReference>
<feature type="compositionally biased region" description="Gly residues" evidence="1">
    <location>
        <begin position="82"/>
        <end position="92"/>
    </location>
</feature>
<proteinExistence type="predicted"/>
<dbReference type="EMBL" id="MF417893">
    <property type="protein sequence ID" value="ASN69608.1"/>
    <property type="molecule type" value="Genomic_DNA"/>
</dbReference>
<organism evidence="2">
    <name type="scientific">uncultured Caudovirales phage</name>
    <dbReference type="NCBI Taxonomy" id="2100421"/>
    <lineage>
        <taxon>Viruses</taxon>
        <taxon>Duplodnaviria</taxon>
        <taxon>Heunggongvirae</taxon>
        <taxon>Uroviricota</taxon>
        <taxon>Caudoviricetes</taxon>
        <taxon>Peduoviridae</taxon>
        <taxon>Maltschvirus</taxon>
        <taxon>Maltschvirus maltsch</taxon>
    </lineage>
</organism>
<evidence type="ECO:0000256" key="1">
    <source>
        <dbReference type="SAM" id="MobiDB-lite"/>
    </source>
</evidence>
<feature type="region of interest" description="Disordered" evidence="1">
    <location>
        <begin position="33"/>
        <end position="92"/>
    </location>
</feature>
<evidence type="ECO:0000313" key="2">
    <source>
        <dbReference type="EMBL" id="ASN69608.1"/>
    </source>
</evidence>
<name>A0A2H4JBB8_9CAUD</name>